<dbReference type="HOGENOM" id="CLU_074615_0_0_1"/>
<keyword evidence="3" id="KW-1185">Reference proteome</keyword>
<dbReference type="RefSeq" id="XP_001273126.1">
    <property type="nucleotide sequence ID" value="XM_001273125.1"/>
</dbReference>
<reference evidence="2 3" key="1">
    <citation type="journal article" date="2008" name="PLoS Genet.">
        <title>Genomic islands in the pathogenic filamentous fungus Aspergillus fumigatus.</title>
        <authorList>
            <person name="Fedorova N.D."/>
            <person name="Khaldi N."/>
            <person name="Joardar V.S."/>
            <person name="Maiti R."/>
            <person name="Amedeo P."/>
            <person name="Anderson M.J."/>
            <person name="Crabtree J."/>
            <person name="Silva J.C."/>
            <person name="Badger J.H."/>
            <person name="Albarraq A."/>
            <person name="Angiuoli S."/>
            <person name="Bussey H."/>
            <person name="Bowyer P."/>
            <person name="Cotty P.J."/>
            <person name="Dyer P.S."/>
            <person name="Egan A."/>
            <person name="Galens K."/>
            <person name="Fraser-Liggett C.M."/>
            <person name="Haas B.J."/>
            <person name="Inman J.M."/>
            <person name="Kent R."/>
            <person name="Lemieux S."/>
            <person name="Malavazi I."/>
            <person name="Orvis J."/>
            <person name="Roemer T."/>
            <person name="Ronning C.M."/>
            <person name="Sundaram J.P."/>
            <person name="Sutton G."/>
            <person name="Turner G."/>
            <person name="Venter J.C."/>
            <person name="White O.R."/>
            <person name="Whitty B.R."/>
            <person name="Youngman P."/>
            <person name="Wolfe K.H."/>
            <person name="Goldman G.H."/>
            <person name="Wortman J.R."/>
            <person name="Jiang B."/>
            <person name="Denning D.W."/>
            <person name="Nierman W.C."/>
        </authorList>
    </citation>
    <scope>NUCLEOTIDE SEQUENCE [LARGE SCALE GENOMIC DNA]</scope>
    <source>
        <strain evidence="3">ATCC 1007 / CBS 513.65 / DSM 816 / NCTC 3887 / NRRL 1</strain>
    </source>
</reference>
<sequence>MSSAPERLEPPPYPIAIRAENIARHETEFTVTNRPEPWHSLDYSVEHEGVTLFTVQGQPWKPNQTRMFFDRSGLPLFELRCQWYDSSTLSLRLPGGAECILEAKLRVAMNAPRAVVTFRNAVAQRGGSDGRNPGEVVLEVYGQDLYNVLQVVFVHNRSVAYIRRVTDRSVLGQGQRPPFRYRPKWTVRVAEGVDILLIAVVVVIVGQRVGTELNES</sequence>
<protein>
    <submittedName>
        <fullName evidence="2">Uncharacterized protein</fullName>
    </submittedName>
</protein>
<name>A1CFQ1_ASPCL</name>
<organism evidence="2 3">
    <name type="scientific">Aspergillus clavatus (strain ATCC 1007 / CBS 513.65 / DSM 816 / NCTC 3887 / NRRL 1 / QM 1276 / 107)</name>
    <dbReference type="NCBI Taxonomy" id="344612"/>
    <lineage>
        <taxon>Eukaryota</taxon>
        <taxon>Fungi</taxon>
        <taxon>Dikarya</taxon>
        <taxon>Ascomycota</taxon>
        <taxon>Pezizomycotina</taxon>
        <taxon>Eurotiomycetes</taxon>
        <taxon>Eurotiomycetidae</taxon>
        <taxon>Eurotiales</taxon>
        <taxon>Aspergillaceae</taxon>
        <taxon>Aspergillus</taxon>
        <taxon>Aspergillus subgen. Fumigati</taxon>
    </lineage>
</organism>
<comment type="similarity">
    <text evidence="1">Belongs to the LOR family.</text>
</comment>
<dbReference type="Proteomes" id="UP000006701">
    <property type="component" value="Unassembled WGS sequence"/>
</dbReference>
<dbReference type="EMBL" id="DS027052">
    <property type="protein sequence ID" value="EAW11700.1"/>
    <property type="molecule type" value="Genomic_DNA"/>
</dbReference>
<accession>A1CFQ1</accession>
<dbReference type="STRING" id="344612.A1CFQ1"/>
<dbReference type="Pfam" id="PF04525">
    <property type="entry name" value="LOR"/>
    <property type="match status" value="1"/>
</dbReference>
<dbReference type="InterPro" id="IPR025659">
    <property type="entry name" value="Tubby-like_C"/>
</dbReference>
<dbReference type="GeneID" id="4704734"/>
<evidence type="ECO:0000313" key="2">
    <source>
        <dbReference type="EMBL" id="EAW11700.1"/>
    </source>
</evidence>
<dbReference type="OrthoDB" id="97518at2759"/>
<dbReference type="AlphaFoldDB" id="A1CFQ1"/>
<dbReference type="InterPro" id="IPR038595">
    <property type="entry name" value="LOR_sf"/>
</dbReference>
<dbReference type="Gene3D" id="2.40.160.200">
    <property type="entry name" value="LURP1-related"/>
    <property type="match status" value="1"/>
</dbReference>
<gene>
    <name evidence="2" type="ORF">ACLA_093990</name>
</gene>
<dbReference type="OMA" id="ELRCRWY"/>
<dbReference type="KEGG" id="act:ACLA_093990"/>
<evidence type="ECO:0000313" key="3">
    <source>
        <dbReference type="Proteomes" id="UP000006701"/>
    </source>
</evidence>
<evidence type="ECO:0000256" key="1">
    <source>
        <dbReference type="ARBA" id="ARBA00005437"/>
    </source>
</evidence>
<dbReference type="SUPFAM" id="SSF54518">
    <property type="entry name" value="Tubby C-terminal domain-like"/>
    <property type="match status" value="1"/>
</dbReference>
<dbReference type="VEuPathDB" id="FungiDB:ACLA_093990"/>
<dbReference type="eggNOG" id="ENOG502SVH1">
    <property type="taxonomic scope" value="Eukaryota"/>
</dbReference>
<dbReference type="InterPro" id="IPR007612">
    <property type="entry name" value="LOR"/>
</dbReference>
<proteinExistence type="inferred from homology"/>